<evidence type="ECO:0000313" key="1">
    <source>
        <dbReference type="Proteomes" id="UP000887578"/>
    </source>
</evidence>
<reference evidence="2" key="1">
    <citation type="submission" date="2022-11" db="UniProtKB">
        <authorList>
            <consortium name="WormBaseParasite"/>
        </authorList>
    </citation>
    <scope>IDENTIFICATION</scope>
</reference>
<dbReference type="WBParaSite" id="PDA_v2.g31122.t1">
    <property type="protein sequence ID" value="PDA_v2.g31122.t1"/>
    <property type="gene ID" value="PDA_v2.g31122"/>
</dbReference>
<dbReference type="AlphaFoldDB" id="A0A914QUA9"/>
<sequence>MTEEKVIGRLILTTDGSFRDTTRWKTEYKVHTYDFTYKPENKKSSHKCHYCARYGIDCGEKSGIIKTYMVMDFTQIVETLPSETKAGKIVFDEYGPGEWKTLIKTKMCNKCADESKLKVLII</sequence>
<organism evidence="1 2">
    <name type="scientific">Panagrolaimus davidi</name>
    <dbReference type="NCBI Taxonomy" id="227884"/>
    <lineage>
        <taxon>Eukaryota</taxon>
        <taxon>Metazoa</taxon>
        <taxon>Ecdysozoa</taxon>
        <taxon>Nematoda</taxon>
        <taxon>Chromadorea</taxon>
        <taxon>Rhabditida</taxon>
        <taxon>Tylenchina</taxon>
        <taxon>Panagrolaimomorpha</taxon>
        <taxon>Panagrolaimoidea</taxon>
        <taxon>Panagrolaimidae</taxon>
        <taxon>Panagrolaimus</taxon>
    </lineage>
</organism>
<dbReference type="Proteomes" id="UP000887578">
    <property type="component" value="Unplaced"/>
</dbReference>
<keyword evidence="1" id="KW-1185">Reference proteome</keyword>
<accession>A0A914QUA9</accession>
<name>A0A914QUA9_9BILA</name>
<evidence type="ECO:0000313" key="2">
    <source>
        <dbReference type="WBParaSite" id="PDA_v2.g31122.t1"/>
    </source>
</evidence>
<protein>
    <submittedName>
        <fullName evidence="2">Uncharacterized protein</fullName>
    </submittedName>
</protein>
<proteinExistence type="predicted"/>